<protein>
    <submittedName>
        <fullName evidence="2">Uncharacterized protein</fullName>
    </submittedName>
</protein>
<evidence type="ECO:0000256" key="1">
    <source>
        <dbReference type="SAM" id="MobiDB-lite"/>
    </source>
</evidence>
<dbReference type="EMBL" id="AFNH02000756">
    <property type="protein sequence ID" value="EZG56820.1"/>
    <property type="molecule type" value="Genomic_DNA"/>
</dbReference>
<feature type="region of interest" description="Disordered" evidence="1">
    <location>
        <begin position="1"/>
        <end position="53"/>
    </location>
</feature>
<reference evidence="2" key="1">
    <citation type="submission" date="2013-12" db="EMBL/GenBank/DDBJ databases">
        <authorList>
            <person name="Omoto C.K."/>
            <person name="Sibley D."/>
            <person name="Venepally P."/>
            <person name="Hadjithomas M."/>
            <person name="Karamycheva S."/>
            <person name="Brunk B."/>
            <person name="Roos D."/>
            <person name="Caler E."/>
            <person name="Lorenzi H."/>
        </authorList>
    </citation>
    <scope>NUCLEOTIDE SEQUENCE</scope>
</reference>
<comment type="caution">
    <text evidence="2">The sequence shown here is derived from an EMBL/GenBank/DDBJ whole genome shotgun (WGS) entry which is preliminary data.</text>
</comment>
<organism evidence="2 3">
    <name type="scientific">Gregarina niphandrodes</name>
    <name type="common">Septate eugregarine</name>
    <dbReference type="NCBI Taxonomy" id="110365"/>
    <lineage>
        <taxon>Eukaryota</taxon>
        <taxon>Sar</taxon>
        <taxon>Alveolata</taxon>
        <taxon>Apicomplexa</taxon>
        <taxon>Conoidasida</taxon>
        <taxon>Gregarinasina</taxon>
        <taxon>Eugregarinorida</taxon>
        <taxon>Gregarinidae</taxon>
        <taxon>Gregarina</taxon>
    </lineage>
</organism>
<dbReference type="GeneID" id="22913560"/>
<dbReference type="RefSeq" id="XP_011131142.1">
    <property type="nucleotide sequence ID" value="XM_011132840.1"/>
</dbReference>
<sequence>MDDPVFARVKTEPLPDDPIAYTNTPVQQEEVPSKPLSTLLKSPADDAQASDTSKPFYEDGNWYMYLVHDGGILKLPGNIVAGTRRKNRQILVFRPPRQPVKKYCLCEYCNNLGLTGRLTPSPPLPVGLPSP</sequence>
<evidence type="ECO:0000313" key="3">
    <source>
        <dbReference type="Proteomes" id="UP000019763"/>
    </source>
</evidence>
<gene>
    <name evidence="2" type="ORF">GNI_100790</name>
</gene>
<dbReference type="VEuPathDB" id="CryptoDB:GNI_100790"/>
<name>A0A023B4K9_GRENI</name>
<keyword evidence="3" id="KW-1185">Reference proteome</keyword>
<accession>A0A023B4K9</accession>
<evidence type="ECO:0000313" key="2">
    <source>
        <dbReference type="EMBL" id="EZG56820.1"/>
    </source>
</evidence>
<dbReference type="AlphaFoldDB" id="A0A023B4K9"/>
<dbReference type="Proteomes" id="UP000019763">
    <property type="component" value="Unassembled WGS sequence"/>
</dbReference>
<proteinExistence type="predicted"/>